<dbReference type="PANTHER" id="PTHR43798">
    <property type="entry name" value="MONOACYLGLYCEROL LIPASE"/>
    <property type="match status" value="1"/>
</dbReference>
<proteinExistence type="predicted"/>
<gene>
    <name evidence="3" type="ORF">MOZ60_05430</name>
</gene>
<sequence>MSTEVKWCTCRNVKTAYIEAGEGPDMVLLHGWGQNKEMMGLIMAHFKDRYHVYSLDFPGHGQSDLPDCAWGVPEYTEFFEDFVEQNHIANPVIIAHSFGCRVAIRYAAKHHDVKKMCLTGAAGIRPRQSLDAKIRVSAYKAGKWFLKATHNEEKLRQLQASAGSEDYRNAKGIMKPTFVKVVNDDVTPVLKDVTCPVLLVWGENDTAVPLWMGQEMAKKMPDAGLAVFEHDDHWAYWHQPQRFNAVLDIFLKEENA</sequence>
<dbReference type="PRINTS" id="PR00111">
    <property type="entry name" value="ABHYDROLASE"/>
</dbReference>
<evidence type="ECO:0000259" key="2">
    <source>
        <dbReference type="Pfam" id="PF12697"/>
    </source>
</evidence>
<dbReference type="PANTHER" id="PTHR43798:SF31">
    <property type="entry name" value="AB HYDROLASE SUPERFAMILY PROTEIN YCLE"/>
    <property type="match status" value="1"/>
</dbReference>
<dbReference type="RefSeq" id="WP_370595925.1">
    <property type="nucleotide sequence ID" value="NZ_JALBUR010000010.1"/>
</dbReference>
<evidence type="ECO:0000256" key="1">
    <source>
        <dbReference type="ARBA" id="ARBA00022801"/>
    </source>
</evidence>
<dbReference type="InterPro" id="IPR000073">
    <property type="entry name" value="AB_hydrolase_1"/>
</dbReference>
<keyword evidence="1 3" id="KW-0378">Hydrolase</keyword>
<dbReference type="InterPro" id="IPR050266">
    <property type="entry name" value="AB_hydrolase_sf"/>
</dbReference>
<evidence type="ECO:0000313" key="3">
    <source>
        <dbReference type="EMBL" id="MDX8419531.1"/>
    </source>
</evidence>
<dbReference type="Pfam" id="PF12697">
    <property type="entry name" value="Abhydrolase_6"/>
    <property type="match status" value="1"/>
</dbReference>
<evidence type="ECO:0000313" key="4">
    <source>
        <dbReference type="Proteomes" id="UP001286174"/>
    </source>
</evidence>
<dbReference type="EMBL" id="JALBUR010000010">
    <property type="protein sequence ID" value="MDX8419531.1"/>
    <property type="molecule type" value="Genomic_DNA"/>
</dbReference>
<comment type="caution">
    <text evidence="3">The sequence shown here is derived from an EMBL/GenBank/DDBJ whole genome shotgun (WGS) entry which is preliminary data.</text>
</comment>
<reference evidence="3 4" key="1">
    <citation type="submission" date="2022-03" db="EMBL/GenBank/DDBJ databases">
        <title>Novel taxa within the pig intestine.</title>
        <authorList>
            <person name="Wylensek D."/>
            <person name="Bishof K."/>
            <person name="Afrizal A."/>
            <person name="Clavel T."/>
        </authorList>
    </citation>
    <scope>NUCLEOTIDE SEQUENCE [LARGE SCALE GENOMIC DNA]</scope>
    <source>
        <strain evidence="3 4">CLA-KB-P133</strain>
    </source>
</reference>
<dbReference type="Gene3D" id="3.40.50.1820">
    <property type="entry name" value="alpha/beta hydrolase"/>
    <property type="match status" value="1"/>
</dbReference>
<dbReference type="GO" id="GO:0016787">
    <property type="term" value="F:hydrolase activity"/>
    <property type="evidence" value="ECO:0007669"/>
    <property type="project" value="UniProtKB-KW"/>
</dbReference>
<accession>A0AB35U4K1</accession>
<dbReference type="InterPro" id="IPR029058">
    <property type="entry name" value="AB_hydrolase_fold"/>
</dbReference>
<protein>
    <submittedName>
        <fullName evidence="3">Alpha/beta hydrolase</fullName>
    </submittedName>
</protein>
<feature type="domain" description="AB hydrolase-1" evidence="2">
    <location>
        <begin position="26"/>
        <end position="245"/>
    </location>
</feature>
<dbReference type="GO" id="GO:0016020">
    <property type="term" value="C:membrane"/>
    <property type="evidence" value="ECO:0007669"/>
    <property type="project" value="TreeGrafter"/>
</dbReference>
<keyword evidence="4" id="KW-1185">Reference proteome</keyword>
<dbReference type="Proteomes" id="UP001286174">
    <property type="component" value="Unassembled WGS sequence"/>
</dbReference>
<dbReference type="SUPFAM" id="SSF53474">
    <property type="entry name" value="alpha/beta-Hydrolases"/>
    <property type="match status" value="1"/>
</dbReference>
<name>A0AB35U4K1_9FIRM</name>
<organism evidence="3 4">
    <name type="scientific">Grylomicrobium aquisgranensis</name>
    <dbReference type="NCBI Taxonomy" id="2926318"/>
    <lineage>
        <taxon>Bacteria</taxon>
        <taxon>Bacillati</taxon>
        <taxon>Bacillota</taxon>
        <taxon>Erysipelotrichia</taxon>
        <taxon>Erysipelotrichales</taxon>
        <taxon>Erysipelotrichaceae</taxon>
        <taxon>Grylomicrobium</taxon>
    </lineage>
</organism>
<dbReference type="AlphaFoldDB" id="A0AB35U4K1"/>